<evidence type="ECO:0000256" key="5">
    <source>
        <dbReference type="ARBA" id="ARBA00022516"/>
    </source>
</evidence>
<organism evidence="14 15">
    <name type="scientific">Psychromonas arctica</name>
    <dbReference type="NCBI Taxonomy" id="168275"/>
    <lineage>
        <taxon>Bacteria</taxon>
        <taxon>Pseudomonadati</taxon>
        <taxon>Pseudomonadota</taxon>
        <taxon>Gammaproteobacteria</taxon>
        <taxon>Alteromonadales</taxon>
        <taxon>Psychromonadaceae</taxon>
        <taxon>Psychromonas</taxon>
    </lineage>
</organism>
<sequence length="326" mass="36780">MPFWYQSTRWWAWLLFPLALVMQCISAVRCYTYKKGWLKSYQSPLPVVVVGNISVGGNGKTPFVISLCELLIKQGYKPGVVSRGYGGKSGTYPLLVGQDTIGKEAGDEPVLIYKRLNIPVVVDPVRSNAAAYLAEHCDVDVIITDDGLQHYALQRDIEIVVVDGKRRYGNQHIMPMGPLREPVSRLKTVDYIINNGENHVGEFTMLLLPSECKRVDGQADILTLESTQPVNACAAIGYPPRFFDTLIKQNFILQKKIAFADHHAYTEDDFKQFETTIPLLMTEKDAVKCTGFAQPNWWYLPIDGQLPDTFTQPFLEKLKQIKESKC</sequence>
<keyword evidence="5 13" id="KW-0444">Lipid biosynthesis</keyword>
<dbReference type="RefSeq" id="WP_341626620.1">
    <property type="nucleotide sequence ID" value="NZ_JBAKBA010000002.1"/>
</dbReference>
<dbReference type="PANTHER" id="PTHR42724">
    <property type="entry name" value="TETRAACYLDISACCHARIDE 4'-KINASE"/>
    <property type="match status" value="1"/>
</dbReference>
<dbReference type="HAMAP" id="MF_00409">
    <property type="entry name" value="LpxK"/>
    <property type="match status" value="1"/>
</dbReference>
<dbReference type="InterPro" id="IPR027417">
    <property type="entry name" value="P-loop_NTPase"/>
</dbReference>
<dbReference type="GO" id="GO:0009029">
    <property type="term" value="F:lipid-A 4'-kinase activity"/>
    <property type="evidence" value="ECO:0007669"/>
    <property type="project" value="UniProtKB-EC"/>
</dbReference>
<accession>A0ABU9H7M5</accession>
<evidence type="ECO:0000256" key="8">
    <source>
        <dbReference type="ARBA" id="ARBA00022741"/>
    </source>
</evidence>
<evidence type="ECO:0000256" key="11">
    <source>
        <dbReference type="ARBA" id="ARBA00023098"/>
    </source>
</evidence>
<comment type="function">
    <text evidence="1 13">Transfers the gamma-phosphate of ATP to the 4'-position of a tetraacyldisaccharide 1-phosphate intermediate (termed DS-1-P) to form tetraacyldisaccharide 1,4'-bis-phosphate (lipid IVA).</text>
</comment>
<comment type="similarity">
    <text evidence="13">Belongs to the LpxK family.</text>
</comment>
<dbReference type="Pfam" id="PF02606">
    <property type="entry name" value="LpxK"/>
    <property type="match status" value="1"/>
</dbReference>
<dbReference type="EC" id="2.7.1.130" evidence="3 13"/>
<evidence type="ECO:0000256" key="3">
    <source>
        <dbReference type="ARBA" id="ARBA00012071"/>
    </source>
</evidence>
<evidence type="ECO:0000256" key="2">
    <source>
        <dbReference type="ARBA" id="ARBA00004870"/>
    </source>
</evidence>
<evidence type="ECO:0000256" key="10">
    <source>
        <dbReference type="ARBA" id="ARBA00022840"/>
    </source>
</evidence>
<evidence type="ECO:0000313" key="14">
    <source>
        <dbReference type="EMBL" id="MEL0657874.1"/>
    </source>
</evidence>
<dbReference type="EMBL" id="JBAKBA010000002">
    <property type="protein sequence ID" value="MEL0657874.1"/>
    <property type="molecule type" value="Genomic_DNA"/>
</dbReference>
<evidence type="ECO:0000313" key="15">
    <source>
        <dbReference type="Proteomes" id="UP001366060"/>
    </source>
</evidence>
<evidence type="ECO:0000256" key="12">
    <source>
        <dbReference type="ARBA" id="ARBA00029757"/>
    </source>
</evidence>
<comment type="pathway">
    <text evidence="2 13">Glycolipid biosynthesis; lipid IV(A) biosynthesis; lipid IV(A) from (3R)-3-hydroxytetradecanoyl-[acyl-carrier-protein] and UDP-N-acetyl-alpha-D-glucosamine: step 6/6.</text>
</comment>
<evidence type="ECO:0000256" key="7">
    <source>
        <dbReference type="ARBA" id="ARBA00022679"/>
    </source>
</evidence>
<keyword evidence="15" id="KW-1185">Reference proteome</keyword>
<dbReference type="SUPFAM" id="SSF52540">
    <property type="entry name" value="P-loop containing nucleoside triphosphate hydrolases"/>
    <property type="match status" value="1"/>
</dbReference>
<reference evidence="14 15" key="1">
    <citation type="submission" date="2024-02" db="EMBL/GenBank/DDBJ databases">
        <title>Bacteria isolated from the canopy kelp, Nereocystis luetkeana.</title>
        <authorList>
            <person name="Pfister C.A."/>
            <person name="Younker I.T."/>
            <person name="Light S.H."/>
        </authorList>
    </citation>
    <scope>NUCLEOTIDE SEQUENCE [LARGE SCALE GENOMIC DNA]</scope>
    <source>
        <strain evidence="14 15">TI.2.07</strain>
    </source>
</reference>
<keyword evidence="9 13" id="KW-0418">Kinase</keyword>
<evidence type="ECO:0000256" key="1">
    <source>
        <dbReference type="ARBA" id="ARBA00002274"/>
    </source>
</evidence>
<keyword evidence="8 13" id="KW-0547">Nucleotide-binding</keyword>
<keyword evidence="10 13" id="KW-0067">ATP-binding</keyword>
<keyword evidence="11 13" id="KW-0443">Lipid metabolism</keyword>
<gene>
    <name evidence="13 14" type="primary">lpxK</name>
    <name evidence="14" type="ORF">V6255_01880</name>
</gene>
<comment type="catalytic activity">
    <reaction evidence="13">
        <text>a lipid A disaccharide + ATP = a lipid IVA + ADP + H(+)</text>
        <dbReference type="Rhea" id="RHEA:67840"/>
        <dbReference type="ChEBI" id="CHEBI:15378"/>
        <dbReference type="ChEBI" id="CHEBI:30616"/>
        <dbReference type="ChEBI" id="CHEBI:176343"/>
        <dbReference type="ChEBI" id="CHEBI:176425"/>
        <dbReference type="ChEBI" id="CHEBI:456216"/>
        <dbReference type="EC" id="2.7.1.130"/>
    </reaction>
</comment>
<protein>
    <recommendedName>
        <fullName evidence="4 13">Tetraacyldisaccharide 4'-kinase</fullName>
        <ecNumber evidence="3 13">2.7.1.130</ecNumber>
    </recommendedName>
    <alternativeName>
        <fullName evidence="12 13">Lipid A 4'-kinase</fullName>
    </alternativeName>
</protein>
<feature type="binding site" evidence="13">
    <location>
        <begin position="54"/>
        <end position="61"/>
    </location>
    <ligand>
        <name>ATP</name>
        <dbReference type="ChEBI" id="CHEBI:30616"/>
    </ligand>
</feature>
<evidence type="ECO:0000256" key="4">
    <source>
        <dbReference type="ARBA" id="ARBA00016436"/>
    </source>
</evidence>
<dbReference type="InterPro" id="IPR003758">
    <property type="entry name" value="LpxK"/>
</dbReference>
<dbReference type="NCBIfam" id="TIGR00682">
    <property type="entry name" value="lpxK"/>
    <property type="match status" value="1"/>
</dbReference>
<keyword evidence="6 13" id="KW-0441">Lipid A biosynthesis</keyword>
<evidence type="ECO:0000256" key="9">
    <source>
        <dbReference type="ARBA" id="ARBA00022777"/>
    </source>
</evidence>
<evidence type="ECO:0000256" key="6">
    <source>
        <dbReference type="ARBA" id="ARBA00022556"/>
    </source>
</evidence>
<evidence type="ECO:0000256" key="13">
    <source>
        <dbReference type="HAMAP-Rule" id="MF_00409"/>
    </source>
</evidence>
<name>A0ABU9H7M5_9GAMM</name>
<keyword evidence="7 13" id="KW-0808">Transferase</keyword>
<dbReference type="PANTHER" id="PTHR42724:SF1">
    <property type="entry name" value="TETRAACYLDISACCHARIDE 4'-KINASE, MITOCHONDRIAL-RELATED"/>
    <property type="match status" value="1"/>
</dbReference>
<comment type="caution">
    <text evidence="14">The sequence shown here is derived from an EMBL/GenBank/DDBJ whole genome shotgun (WGS) entry which is preliminary data.</text>
</comment>
<dbReference type="Proteomes" id="UP001366060">
    <property type="component" value="Unassembled WGS sequence"/>
</dbReference>
<proteinExistence type="inferred from homology"/>